<evidence type="ECO:0000313" key="4">
    <source>
        <dbReference type="Proteomes" id="UP000501240"/>
    </source>
</evidence>
<keyword evidence="2" id="KW-0472">Membrane</keyword>
<feature type="transmembrane region" description="Helical" evidence="2">
    <location>
        <begin position="89"/>
        <end position="109"/>
    </location>
</feature>
<protein>
    <submittedName>
        <fullName evidence="3">Integral membrane protein</fullName>
    </submittedName>
</protein>
<reference evidence="3 4" key="1">
    <citation type="submission" date="2020-05" db="EMBL/GenBank/DDBJ databases">
        <title>Actinomadura verrucosospora NRRL-B18236 (PFL_A860) Genome sequencing and assembly.</title>
        <authorList>
            <person name="Samborskyy M."/>
        </authorList>
    </citation>
    <scope>NUCLEOTIDE SEQUENCE [LARGE SCALE GENOMIC DNA]</scope>
    <source>
        <strain evidence="3 4">NRRL:B18236</strain>
    </source>
</reference>
<feature type="transmembrane region" description="Helical" evidence="2">
    <location>
        <begin position="63"/>
        <end position="82"/>
    </location>
</feature>
<dbReference type="Proteomes" id="UP000501240">
    <property type="component" value="Chromosome"/>
</dbReference>
<organism evidence="3 4">
    <name type="scientific">Actinomadura verrucosospora</name>
    <dbReference type="NCBI Taxonomy" id="46165"/>
    <lineage>
        <taxon>Bacteria</taxon>
        <taxon>Bacillati</taxon>
        <taxon>Actinomycetota</taxon>
        <taxon>Actinomycetes</taxon>
        <taxon>Streptosporangiales</taxon>
        <taxon>Thermomonosporaceae</taxon>
        <taxon>Actinomadura</taxon>
    </lineage>
</organism>
<feature type="transmembrane region" description="Helical" evidence="2">
    <location>
        <begin position="129"/>
        <end position="145"/>
    </location>
</feature>
<keyword evidence="4" id="KW-1185">Reference proteome</keyword>
<evidence type="ECO:0000256" key="2">
    <source>
        <dbReference type="SAM" id="Phobius"/>
    </source>
</evidence>
<proteinExistence type="predicted"/>
<gene>
    <name evidence="3" type="ORF">ACTIVE_2123</name>
</gene>
<feature type="transmembrane region" description="Helical" evidence="2">
    <location>
        <begin position="33"/>
        <end position="51"/>
    </location>
</feature>
<dbReference type="EMBL" id="CP053892">
    <property type="protein sequence ID" value="QKG20485.1"/>
    <property type="molecule type" value="Genomic_DNA"/>
</dbReference>
<accession>A0A7D4A1X5</accession>
<dbReference type="AlphaFoldDB" id="A0A7D4A1X5"/>
<keyword evidence="2" id="KW-0812">Transmembrane</keyword>
<name>A0A7D4A1X5_ACTVE</name>
<evidence type="ECO:0000313" key="3">
    <source>
        <dbReference type="EMBL" id="QKG20485.1"/>
    </source>
</evidence>
<feature type="region of interest" description="Disordered" evidence="1">
    <location>
        <begin position="1"/>
        <end position="27"/>
    </location>
</feature>
<sequence>MPEPDTGVTGEPAAARTGGERVRTGTGSGPGRLLVAVYAIFALAAGARAGVQIGTRFSEAPLAYSLSAFAAAVYVLATVALARGGRTSFRVAVTACSVELAGVLAIGTLSLVDRSAFPDATVWSGYGEGYGFVPLVLPVVGLLWLRRTARRARAGG</sequence>
<keyword evidence="2" id="KW-1133">Transmembrane helix</keyword>
<evidence type="ECO:0000256" key="1">
    <source>
        <dbReference type="SAM" id="MobiDB-lite"/>
    </source>
</evidence>